<protein>
    <submittedName>
        <fullName evidence="2">Uncharacterized protein</fullName>
    </submittedName>
</protein>
<dbReference type="Proteomes" id="UP000887580">
    <property type="component" value="Unplaced"/>
</dbReference>
<accession>A0AC35F118</accession>
<dbReference type="WBParaSite" id="PS1159_v2.g12782.t1">
    <property type="protein sequence ID" value="PS1159_v2.g12782.t1"/>
    <property type="gene ID" value="PS1159_v2.g12782"/>
</dbReference>
<reference evidence="2" key="1">
    <citation type="submission" date="2022-11" db="UniProtKB">
        <authorList>
            <consortium name="WormBaseParasite"/>
        </authorList>
    </citation>
    <scope>IDENTIFICATION</scope>
</reference>
<evidence type="ECO:0000313" key="2">
    <source>
        <dbReference type="WBParaSite" id="PS1159_v2.g12782.t1"/>
    </source>
</evidence>
<proteinExistence type="predicted"/>
<sequence length="353" mass="40028">MGEQCYTKIEIFSDELTAIIQKGCVAGLPTGLDGCHYAGQAESIHCYCSEEKCNNKLKMEFYVPKPLPTVECCECSEPHGDECLEQKCKRTCRGNYCLIDFDGVEQGCGLGTPRLQSFMRLNNYLSLQGQTICARYEATHSTIVHGCVCTQPSGFCNQVNKSREYQLEKVIERRADDQNYCYSLHEKSKKDFTKDIFRKSDTCEGHYCFISLTTSELVIESASFEEKIEDHQNFVGLSRPRFEIMAGCLKADSDEKVTTGCTTEYATNSSDPISKHCICDSHLCNYFHLLTNEEDNRHRQIVRPKSTNINLDNTLGDHGITIISSHSSSTFDNSKPLFFNLLLFIILFFLLLR</sequence>
<evidence type="ECO:0000313" key="1">
    <source>
        <dbReference type="Proteomes" id="UP000887580"/>
    </source>
</evidence>
<organism evidence="1 2">
    <name type="scientific">Panagrolaimus sp. PS1159</name>
    <dbReference type="NCBI Taxonomy" id="55785"/>
    <lineage>
        <taxon>Eukaryota</taxon>
        <taxon>Metazoa</taxon>
        <taxon>Ecdysozoa</taxon>
        <taxon>Nematoda</taxon>
        <taxon>Chromadorea</taxon>
        <taxon>Rhabditida</taxon>
        <taxon>Tylenchina</taxon>
        <taxon>Panagrolaimomorpha</taxon>
        <taxon>Panagrolaimoidea</taxon>
        <taxon>Panagrolaimidae</taxon>
        <taxon>Panagrolaimus</taxon>
    </lineage>
</organism>
<name>A0AC35F118_9BILA</name>